<evidence type="ECO:0000256" key="1">
    <source>
        <dbReference type="ARBA" id="ARBA00022833"/>
    </source>
</evidence>
<dbReference type="InterPro" id="IPR024078">
    <property type="entry name" value="LmbE-like_dom_sf"/>
</dbReference>
<proteinExistence type="predicted"/>
<dbReference type="GO" id="GO:0016787">
    <property type="term" value="F:hydrolase activity"/>
    <property type="evidence" value="ECO:0007669"/>
    <property type="project" value="UniProtKB-KW"/>
</dbReference>
<organism evidence="2 3">
    <name type="scientific">Pseudonocardia nematodicida</name>
    <dbReference type="NCBI Taxonomy" id="1206997"/>
    <lineage>
        <taxon>Bacteria</taxon>
        <taxon>Bacillati</taxon>
        <taxon>Actinomycetota</taxon>
        <taxon>Actinomycetes</taxon>
        <taxon>Pseudonocardiales</taxon>
        <taxon>Pseudonocardiaceae</taxon>
        <taxon>Pseudonocardia</taxon>
    </lineage>
</organism>
<dbReference type="SUPFAM" id="SSF102588">
    <property type="entry name" value="LmbE-like"/>
    <property type="match status" value="1"/>
</dbReference>
<dbReference type="Proteomes" id="UP001494902">
    <property type="component" value="Unassembled WGS sequence"/>
</dbReference>
<sequence>MSVVDPALWSRALEAQRVPGIEVDTGRTVVVVAHPDDETLGAAGLLHATRAAGGEVELVVVTDGEAAVPGAPEPDRAALATVRRGELEAAWKELGLADAPVTWLGFPDSAVAGHTDALTEILRGLLRTATTCLTTWSEDPHPDHAAVGRAVRAAAPVTAHCVGFPIWTTPWSTPEKAALPWPQVATHRLGPDAARAKRRAIERFAS</sequence>
<keyword evidence="1" id="KW-0862">Zinc</keyword>
<name>A0ABV1KG25_9PSEU</name>
<evidence type="ECO:0000313" key="3">
    <source>
        <dbReference type="Proteomes" id="UP001494902"/>
    </source>
</evidence>
<dbReference type="Gene3D" id="3.40.50.10320">
    <property type="entry name" value="LmbE-like"/>
    <property type="match status" value="1"/>
</dbReference>
<evidence type="ECO:0000313" key="2">
    <source>
        <dbReference type="EMBL" id="MEQ3553409.1"/>
    </source>
</evidence>
<keyword evidence="3" id="KW-1185">Reference proteome</keyword>
<protein>
    <submittedName>
        <fullName evidence="2">PIG-L family deacetylase</fullName>
        <ecNumber evidence="2">3.5.1.-</ecNumber>
    </submittedName>
</protein>
<keyword evidence="2" id="KW-0378">Hydrolase</keyword>
<dbReference type="InterPro" id="IPR003737">
    <property type="entry name" value="GlcNAc_PI_deacetylase-related"/>
</dbReference>
<dbReference type="PANTHER" id="PTHR12993">
    <property type="entry name" value="N-ACETYLGLUCOSAMINYL-PHOSPHATIDYLINOSITOL DE-N-ACETYLASE-RELATED"/>
    <property type="match status" value="1"/>
</dbReference>
<reference evidence="2 3" key="1">
    <citation type="submission" date="2024-03" db="EMBL/GenBank/DDBJ databases">
        <title>Draft genome sequence of Pseudonocardia nematodicida JCM 31783.</title>
        <authorList>
            <person name="Butdee W."/>
            <person name="Duangmal K."/>
        </authorList>
    </citation>
    <scope>NUCLEOTIDE SEQUENCE [LARGE SCALE GENOMIC DNA]</scope>
    <source>
        <strain evidence="2 3">JCM 31783</strain>
    </source>
</reference>
<dbReference type="EMBL" id="JBEDNQ010000010">
    <property type="protein sequence ID" value="MEQ3553409.1"/>
    <property type="molecule type" value="Genomic_DNA"/>
</dbReference>
<dbReference type="EC" id="3.5.1.-" evidence="2"/>
<accession>A0ABV1KG25</accession>
<dbReference type="Pfam" id="PF02585">
    <property type="entry name" value="PIG-L"/>
    <property type="match status" value="1"/>
</dbReference>
<dbReference type="PANTHER" id="PTHR12993:SF11">
    <property type="entry name" value="N-ACETYLGLUCOSAMINYL-PHOSPHATIDYLINOSITOL DE-N-ACETYLASE"/>
    <property type="match status" value="1"/>
</dbReference>
<gene>
    <name evidence="2" type="ORF">WIS52_23305</name>
</gene>
<dbReference type="RefSeq" id="WP_349300477.1">
    <property type="nucleotide sequence ID" value="NZ_JBEDNQ010000010.1"/>
</dbReference>
<comment type="caution">
    <text evidence="2">The sequence shown here is derived from an EMBL/GenBank/DDBJ whole genome shotgun (WGS) entry which is preliminary data.</text>
</comment>